<dbReference type="KEGG" id="tvr:TVD_11860"/>
<dbReference type="PANTHER" id="PTHR34875:SF5">
    <property type="entry name" value="GLYCINE CLEAVAGE SYSTEM TRANSCRIPTIONAL REPRESSOR"/>
    <property type="match status" value="1"/>
</dbReference>
<dbReference type="PIRSF" id="PIRSF028103">
    <property type="entry name" value="GcvR"/>
    <property type="match status" value="1"/>
</dbReference>
<proteinExistence type="predicted"/>
<organism evidence="3 4">
    <name type="scientific">Thioalkalivibrio versutus</name>
    <dbReference type="NCBI Taxonomy" id="106634"/>
    <lineage>
        <taxon>Bacteria</taxon>
        <taxon>Pseudomonadati</taxon>
        <taxon>Pseudomonadota</taxon>
        <taxon>Gammaproteobacteria</taxon>
        <taxon>Chromatiales</taxon>
        <taxon>Ectothiorhodospiraceae</taxon>
        <taxon>Thioalkalivibrio</taxon>
    </lineage>
</organism>
<accession>A0A0G3G6K4</accession>
<keyword evidence="1" id="KW-0804">Transcription</keyword>
<dbReference type="PATRIC" id="fig|106634.4.peg.2422"/>
<dbReference type="PANTHER" id="PTHR34875">
    <property type="entry name" value="UPF0237 PROTEIN MJ1558"/>
    <property type="match status" value="1"/>
</dbReference>
<evidence type="ECO:0000313" key="4">
    <source>
        <dbReference type="Proteomes" id="UP000064201"/>
    </source>
</evidence>
<dbReference type="EMBL" id="CP011367">
    <property type="protein sequence ID" value="AKJ96009.1"/>
    <property type="molecule type" value="Genomic_DNA"/>
</dbReference>
<dbReference type="Pfam" id="PF13740">
    <property type="entry name" value="ACT_6"/>
    <property type="match status" value="1"/>
</dbReference>
<keyword evidence="1" id="KW-0678">Repressor</keyword>
<gene>
    <name evidence="3" type="ORF">TVD_11860</name>
</gene>
<dbReference type="InterPro" id="IPR016867">
    <property type="entry name" value="GcvR"/>
</dbReference>
<dbReference type="PROSITE" id="PS51671">
    <property type="entry name" value="ACT"/>
    <property type="match status" value="2"/>
</dbReference>
<dbReference type="GO" id="GO:0006355">
    <property type="term" value="P:regulation of DNA-templated transcription"/>
    <property type="evidence" value="ECO:0007669"/>
    <property type="project" value="UniProtKB-UniRule"/>
</dbReference>
<dbReference type="Gene3D" id="3.30.70.260">
    <property type="match status" value="2"/>
</dbReference>
<dbReference type="AlphaFoldDB" id="A0A0G3G6K4"/>
<reference evidence="3 4" key="1">
    <citation type="submission" date="2015-04" db="EMBL/GenBank/DDBJ databases">
        <title>Complete Sequence for the Genome of the Thioalkalivibrio versutus D301.</title>
        <authorList>
            <person name="Mu T."/>
            <person name="Zhou J."/>
            <person name="Xu X."/>
        </authorList>
    </citation>
    <scope>NUCLEOTIDE SEQUENCE [LARGE SCALE GENOMIC DNA]</scope>
    <source>
        <strain evidence="3 4">D301</strain>
    </source>
</reference>
<dbReference type="SUPFAM" id="SSF55021">
    <property type="entry name" value="ACT-like"/>
    <property type="match status" value="2"/>
</dbReference>
<keyword evidence="1" id="KW-0963">Cytoplasm</keyword>
<evidence type="ECO:0000259" key="2">
    <source>
        <dbReference type="PROSITE" id="PS51671"/>
    </source>
</evidence>
<dbReference type="GO" id="GO:0005737">
    <property type="term" value="C:cytoplasm"/>
    <property type="evidence" value="ECO:0007669"/>
    <property type="project" value="UniProtKB-SubCell"/>
</dbReference>
<dbReference type="RefSeq" id="WP_018937257.1">
    <property type="nucleotide sequence ID" value="NZ_CP011367.1"/>
</dbReference>
<sequence>MAEVVGAGTHTHLILNLIGPDQPGLVSSVTRVIADTGCNLESSRITVVGGYCCMALSASGNWKTLGTLESRLQRLEAEMGLVVVARRGPLEERPEAAMPYAVDAVALDTPGLLNALADFFTSRGVNLRDVQTRVYIAQQTGARMFAANMVVDIPAGQHLASLRGEFMDFCDELNVDGVLDPIKA</sequence>
<dbReference type="OrthoDB" id="5814713at2"/>
<name>A0A0G3G6K4_9GAMM</name>
<dbReference type="InterPro" id="IPR045865">
    <property type="entry name" value="ACT-like_dom_sf"/>
</dbReference>
<feature type="domain" description="ACT" evidence="2">
    <location>
        <begin position="14"/>
        <end position="89"/>
    </location>
</feature>
<dbReference type="STRING" id="106634.TVD_11860"/>
<evidence type="ECO:0000256" key="1">
    <source>
        <dbReference type="PIRNR" id="PIRNR028103"/>
    </source>
</evidence>
<dbReference type="InterPro" id="IPR050990">
    <property type="entry name" value="UPF0237/GcvR_regulator"/>
</dbReference>
<dbReference type="Proteomes" id="UP000064201">
    <property type="component" value="Chromosome"/>
</dbReference>
<comment type="subcellular location">
    <subcellularLocation>
        <location evidence="1">Cytoplasm</location>
    </subcellularLocation>
</comment>
<keyword evidence="4" id="KW-1185">Reference proteome</keyword>
<feature type="domain" description="ACT" evidence="2">
    <location>
        <begin position="101"/>
        <end position="180"/>
    </location>
</feature>
<dbReference type="CDD" id="cd04869">
    <property type="entry name" value="ACT_GcvR_2"/>
    <property type="match status" value="1"/>
</dbReference>
<evidence type="ECO:0000313" key="3">
    <source>
        <dbReference type="EMBL" id="AKJ96009.1"/>
    </source>
</evidence>
<protein>
    <recommendedName>
        <fullName evidence="1">Glycine cleavage system transcriptional repressor</fullName>
    </recommendedName>
</protein>
<dbReference type="InterPro" id="IPR002912">
    <property type="entry name" value="ACT_dom"/>
</dbReference>